<keyword evidence="2" id="KW-0808">Transferase</keyword>
<gene>
    <name evidence="3" type="ORF">HEB94_002251</name>
</gene>
<dbReference type="InterPro" id="IPR029063">
    <property type="entry name" value="SAM-dependent_MTases_sf"/>
</dbReference>
<evidence type="ECO:0000313" key="3">
    <source>
        <dbReference type="EMBL" id="MBE1605403.1"/>
    </source>
</evidence>
<dbReference type="RefSeq" id="WP_192749747.1">
    <property type="nucleotide sequence ID" value="NZ_BAABJL010000199.1"/>
</dbReference>
<dbReference type="GO" id="GO:0008168">
    <property type="term" value="F:methyltransferase activity"/>
    <property type="evidence" value="ECO:0007669"/>
    <property type="project" value="UniProtKB-KW"/>
</dbReference>
<organism evidence="3 4">
    <name type="scientific">Actinopolymorpha pittospori</name>
    <dbReference type="NCBI Taxonomy" id="648752"/>
    <lineage>
        <taxon>Bacteria</taxon>
        <taxon>Bacillati</taxon>
        <taxon>Actinomycetota</taxon>
        <taxon>Actinomycetes</taxon>
        <taxon>Propionibacteriales</taxon>
        <taxon>Actinopolymorphaceae</taxon>
        <taxon>Actinopolymorpha</taxon>
    </lineage>
</organism>
<dbReference type="PIRSF" id="PIRSF028177">
    <property type="entry name" value="Polyketide_synth_Omtfrase_TcmP"/>
    <property type="match status" value="1"/>
</dbReference>
<keyword evidence="4" id="KW-1185">Reference proteome</keyword>
<dbReference type="SUPFAM" id="SSF53335">
    <property type="entry name" value="S-adenosyl-L-methionine-dependent methyltransferases"/>
    <property type="match status" value="1"/>
</dbReference>
<evidence type="ECO:0000256" key="2">
    <source>
        <dbReference type="ARBA" id="ARBA00022679"/>
    </source>
</evidence>
<sequence>MDKLPIHFTDVRFTALLQLYLRWLDSKERHPILGDPWAEQVVNRLDFDFSGFKSADLGRYNVGPRSRIMDRWVTEFLANNPDAVVVDLGCGFDSRVFRVNPAPDHHWYDVDFPDVNEIARQLYPERAGHTRIGASVLDPDWLSKIPGERPVAVVVDGLFMFLAEEEVRRVFQQILDHFPSGEFGFNTYSSVLKERSRKRPGPIFGKYGVTLTWALDDERAVEKFDPRLHYVEEEMLGPSWFAHAPLHIRAMFAVLGAIPSARNSTRILRYRF</sequence>
<dbReference type="InterPro" id="IPR016874">
    <property type="entry name" value="TcmP-like"/>
</dbReference>
<evidence type="ECO:0000313" key="4">
    <source>
        <dbReference type="Proteomes" id="UP000638648"/>
    </source>
</evidence>
<name>A0A927RJ97_9ACTN</name>
<dbReference type="PANTHER" id="PTHR43619:SF2">
    <property type="entry name" value="S-ADENOSYL-L-METHIONINE-DEPENDENT METHYLTRANSFERASES SUPERFAMILY PROTEIN"/>
    <property type="match status" value="1"/>
</dbReference>
<dbReference type="PANTHER" id="PTHR43619">
    <property type="entry name" value="S-ADENOSYL-L-METHIONINE-DEPENDENT METHYLTRANSFERASE YKTD-RELATED"/>
    <property type="match status" value="1"/>
</dbReference>
<dbReference type="Pfam" id="PF04072">
    <property type="entry name" value="LCM"/>
    <property type="match status" value="1"/>
</dbReference>
<keyword evidence="1" id="KW-0489">Methyltransferase</keyword>
<protein>
    <submittedName>
        <fullName evidence="3">O-methyltransferase involved in polyketide biosynthesis</fullName>
    </submittedName>
</protein>
<accession>A0A927RJ97</accession>
<evidence type="ECO:0000256" key="1">
    <source>
        <dbReference type="ARBA" id="ARBA00022603"/>
    </source>
</evidence>
<dbReference type="EMBL" id="JADBEM010000001">
    <property type="protein sequence ID" value="MBE1605403.1"/>
    <property type="molecule type" value="Genomic_DNA"/>
</dbReference>
<dbReference type="Gene3D" id="3.40.50.150">
    <property type="entry name" value="Vaccinia Virus protein VP39"/>
    <property type="match status" value="1"/>
</dbReference>
<dbReference type="Proteomes" id="UP000638648">
    <property type="component" value="Unassembled WGS sequence"/>
</dbReference>
<proteinExistence type="predicted"/>
<dbReference type="GO" id="GO:0032259">
    <property type="term" value="P:methylation"/>
    <property type="evidence" value="ECO:0007669"/>
    <property type="project" value="UniProtKB-KW"/>
</dbReference>
<dbReference type="InterPro" id="IPR007213">
    <property type="entry name" value="Ppm1/Ppm2/Tcmp"/>
</dbReference>
<dbReference type="AlphaFoldDB" id="A0A927RJ97"/>
<reference evidence="3" key="1">
    <citation type="submission" date="2020-10" db="EMBL/GenBank/DDBJ databases">
        <title>Sequencing the genomes of 1000 actinobacteria strains.</title>
        <authorList>
            <person name="Klenk H.-P."/>
        </authorList>
    </citation>
    <scope>NUCLEOTIDE SEQUENCE</scope>
    <source>
        <strain evidence="3">DSM 45354</strain>
    </source>
</reference>
<comment type="caution">
    <text evidence="3">The sequence shown here is derived from an EMBL/GenBank/DDBJ whole genome shotgun (WGS) entry which is preliminary data.</text>
</comment>